<feature type="region of interest" description="Disordered" evidence="7">
    <location>
        <begin position="599"/>
        <end position="695"/>
    </location>
</feature>
<evidence type="ECO:0000256" key="3">
    <source>
        <dbReference type="ARBA" id="ARBA00022679"/>
    </source>
</evidence>
<dbReference type="GO" id="GO:0016020">
    <property type="term" value="C:membrane"/>
    <property type="evidence" value="ECO:0007669"/>
    <property type="project" value="UniProtKB-SubCell"/>
</dbReference>
<feature type="transmembrane region" description="Helical" evidence="8">
    <location>
        <begin position="169"/>
        <end position="187"/>
    </location>
</feature>
<dbReference type="InterPro" id="IPR001173">
    <property type="entry name" value="Glyco_trans_2-like"/>
</dbReference>
<comment type="subcellular location">
    <subcellularLocation>
        <location evidence="1">Membrane</location>
        <topology evidence="1">Multi-pass membrane protein</topology>
    </subcellularLocation>
</comment>
<evidence type="ECO:0000256" key="2">
    <source>
        <dbReference type="ARBA" id="ARBA00022676"/>
    </source>
</evidence>
<dbReference type="SUPFAM" id="SSF53448">
    <property type="entry name" value="Nucleotide-diphospho-sugar transferases"/>
    <property type="match status" value="1"/>
</dbReference>
<feature type="compositionally biased region" description="Basic and acidic residues" evidence="7">
    <location>
        <begin position="671"/>
        <end position="684"/>
    </location>
</feature>
<organism evidence="10 11">
    <name type="scientific">Chelatococcus composti</name>
    <dbReference type="NCBI Taxonomy" id="1743235"/>
    <lineage>
        <taxon>Bacteria</taxon>
        <taxon>Pseudomonadati</taxon>
        <taxon>Pseudomonadota</taxon>
        <taxon>Alphaproteobacteria</taxon>
        <taxon>Hyphomicrobiales</taxon>
        <taxon>Chelatococcaceae</taxon>
        <taxon>Chelatococcus</taxon>
    </lineage>
</organism>
<dbReference type="PANTHER" id="PTHR43867">
    <property type="entry name" value="CELLULOSE SYNTHASE CATALYTIC SUBUNIT A [UDP-FORMING]"/>
    <property type="match status" value="1"/>
</dbReference>
<dbReference type="SUPFAM" id="SSF160246">
    <property type="entry name" value="EspE N-terminal domain-like"/>
    <property type="match status" value="1"/>
</dbReference>
<feature type="transmembrane region" description="Helical" evidence="8">
    <location>
        <begin position="564"/>
        <end position="583"/>
    </location>
</feature>
<accession>A0A841K5W4</accession>
<dbReference type="PANTHER" id="PTHR43867:SF2">
    <property type="entry name" value="CELLULOSE SYNTHASE CATALYTIC SUBUNIT A [UDP-FORMING]"/>
    <property type="match status" value="1"/>
</dbReference>
<dbReference type="EMBL" id="JACHEH010000002">
    <property type="protein sequence ID" value="MBB6167430.1"/>
    <property type="molecule type" value="Genomic_DNA"/>
</dbReference>
<protein>
    <submittedName>
        <fullName evidence="10">Cellulose synthase/poly-beta-1,6-N-acetylglucosamine synthase-like glycosyltransferase</fullName>
    </submittedName>
</protein>
<dbReference type="RefSeq" id="WP_183332943.1">
    <property type="nucleotide sequence ID" value="NZ_BMHX01000002.1"/>
</dbReference>
<dbReference type="InterPro" id="IPR029044">
    <property type="entry name" value="Nucleotide-diphossugar_trans"/>
</dbReference>
<feature type="compositionally biased region" description="Basic and acidic residues" evidence="7">
    <location>
        <begin position="599"/>
        <end position="608"/>
    </location>
</feature>
<dbReference type="InterPro" id="IPR037257">
    <property type="entry name" value="T2SS_E_N_sf"/>
</dbReference>
<keyword evidence="5 8" id="KW-1133">Transmembrane helix</keyword>
<dbReference type="AlphaFoldDB" id="A0A841K5W4"/>
<dbReference type="Pfam" id="PF13632">
    <property type="entry name" value="Glyco_trans_2_3"/>
    <property type="match status" value="1"/>
</dbReference>
<keyword evidence="4 8" id="KW-0812">Transmembrane</keyword>
<evidence type="ECO:0000256" key="5">
    <source>
        <dbReference type="ARBA" id="ARBA00022989"/>
    </source>
</evidence>
<evidence type="ECO:0000313" key="10">
    <source>
        <dbReference type="EMBL" id="MBB6167430.1"/>
    </source>
</evidence>
<gene>
    <name evidence="10" type="ORF">HNQ73_001048</name>
</gene>
<proteinExistence type="predicted"/>
<evidence type="ECO:0000256" key="6">
    <source>
        <dbReference type="ARBA" id="ARBA00023136"/>
    </source>
</evidence>
<evidence type="ECO:0000259" key="9">
    <source>
        <dbReference type="Pfam" id="PF13632"/>
    </source>
</evidence>
<name>A0A841K5W4_9HYPH</name>
<evidence type="ECO:0000256" key="4">
    <source>
        <dbReference type="ARBA" id="ARBA00022692"/>
    </source>
</evidence>
<evidence type="ECO:0000256" key="1">
    <source>
        <dbReference type="ARBA" id="ARBA00004141"/>
    </source>
</evidence>
<dbReference type="Proteomes" id="UP000588017">
    <property type="component" value="Unassembled WGS sequence"/>
</dbReference>
<reference evidence="10 11" key="1">
    <citation type="submission" date="2020-08" db="EMBL/GenBank/DDBJ databases">
        <title>Genomic Encyclopedia of Type Strains, Phase IV (KMG-IV): sequencing the most valuable type-strain genomes for metagenomic binning, comparative biology and taxonomic classification.</title>
        <authorList>
            <person name="Goeker M."/>
        </authorList>
    </citation>
    <scope>NUCLEOTIDE SEQUENCE [LARGE SCALE GENOMIC DNA]</scope>
    <source>
        <strain evidence="10 11">DSM 101465</strain>
    </source>
</reference>
<sequence>MNYTSLDDAAGTDEFVFLLQYGVSAHALTEARRQAYRWNVSPFEALLASGAIDEERLYAAVAETMGLPFLHRGVRIGADARFPECLTAGIVPLRPDGRGPRFLVAPGVPHLGRFMKQYARWQNAGVALTTPRLLTRLVMRTYPRQIAHLAANGLADAAAALSYRGQMNGFQIGILALAAGVTSFLLVRAPTAAFGLFAALCSLVFIAMVMVRLACCMERPRRPPARMPADHELPIYTVIVPLHREARVVPQLLTALMSLDYPPAKLDIKLVIESDDATTAEALRAQTLPPWFEIVVAPPGLPRTKPRALNLALQLARGEYTVVYDAEDVPEPKQLRLAAASLAAAPERIACLQAHLAIDNVDDSLLTRLFAIEYAALFDVINPGLAAFSLPVPLGGTSNHFRTAVLRRIHAWDAWNVTEDADLGLRLARLGYAVADLPSTTHEEAPARLRAWLAQRARWMKGWMQVCITHTREPLTALRQLGADGMLGVTATLAGTVLTALFFPLFLIASVLSLTDGSLFIADGLLGRAFAAIGLTLFIAGCLAMLLPALIGLKRRKLLRLAPYAALMPLYFTLISVATWLGVVELVRSPFRWNKTEHGLARTSEAARRRSHGPDTVAPASEAAGNGREQPVREDGLRRMTPEEDPCRQEPDAEARRNSQEQTPLPAGQRDLVRRTHSAVEPRAFHSAPHLQQTR</sequence>
<dbReference type="Gene3D" id="3.90.550.10">
    <property type="entry name" value="Spore Coat Polysaccharide Biosynthesis Protein SpsA, Chain A"/>
    <property type="match status" value="1"/>
</dbReference>
<keyword evidence="2" id="KW-0328">Glycosyltransferase</keyword>
<dbReference type="InterPro" id="IPR050321">
    <property type="entry name" value="Glycosyltr_2/OpgH_subfam"/>
</dbReference>
<feature type="transmembrane region" description="Helical" evidence="8">
    <location>
        <begin position="529"/>
        <end position="552"/>
    </location>
</feature>
<feature type="domain" description="Glycosyltransferase 2-like" evidence="9">
    <location>
        <begin position="322"/>
        <end position="528"/>
    </location>
</feature>
<keyword evidence="6 8" id="KW-0472">Membrane</keyword>
<keyword evidence="3 10" id="KW-0808">Transferase</keyword>
<feature type="transmembrane region" description="Helical" evidence="8">
    <location>
        <begin position="193"/>
        <end position="215"/>
    </location>
</feature>
<dbReference type="GO" id="GO:0016757">
    <property type="term" value="F:glycosyltransferase activity"/>
    <property type="evidence" value="ECO:0007669"/>
    <property type="project" value="UniProtKB-KW"/>
</dbReference>
<feature type="compositionally biased region" description="Basic and acidic residues" evidence="7">
    <location>
        <begin position="630"/>
        <end position="659"/>
    </location>
</feature>
<evidence type="ECO:0000256" key="7">
    <source>
        <dbReference type="SAM" id="MobiDB-lite"/>
    </source>
</evidence>
<comment type="caution">
    <text evidence="10">The sequence shown here is derived from an EMBL/GenBank/DDBJ whole genome shotgun (WGS) entry which is preliminary data.</text>
</comment>
<evidence type="ECO:0000256" key="8">
    <source>
        <dbReference type="SAM" id="Phobius"/>
    </source>
</evidence>
<feature type="transmembrane region" description="Helical" evidence="8">
    <location>
        <begin position="487"/>
        <end position="509"/>
    </location>
</feature>
<evidence type="ECO:0000313" key="11">
    <source>
        <dbReference type="Proteomes" id="UP000588017"/>
    </source>
</evidence>
<keyword evidence="11" id="KW-1185">Reference proteome</keyword>